<keyword evidence="6" id="KW-0695">RNA-directed DNA polymerase</keyword>
<evidence type="ECO:0000256" key="6">
    <source>
        <dbReference type="ARBA" id="ARBA00022918"/>
    </source>
</evidence>
<evidence type="ECO:0000256" key="5">
    <source>
        <dbReference type="ARBA" id="ARBA00022801"/>
    </source>
</evidence>
<dbReference type="PANTHER" id="PTHR41694">
    <property type="entry name" value="ENDOGENOUS RETROVIRUS GROUP K MEMBER POL PROTEIN"/>
    <property type="match status" value="1"/>
</dbReference>
<dbReference type="Gene3D" id="3.30.420.10">
    <property type="entry name" value="Ribonuclease H-like superfamily/Ribonuclease H"/>
    <property type="match status" value="1"/>
</dbReference>
<protein>
    <recommendedName>
        <fullName evidence="7">Integrase catalytic domain-containing protein</fullName>
    </recommendedName>
</protein>
<gene>
    <name evidence="8" type="ORF">MBJ925_LOCUS7104</name>
</gene>
<evidence type="ECO:0000313" key="9">
    <source>
        <dbReference type="Proteomes" id="UP000663824"/>
    </source>
</evidence>
<dbReference type="GO" id="GO:0015074">
    <property type="term" value="P:DNA integration"/>
    <property type="evidence" value="ECO:0007669"/>
    <property type="project" value="InterPro"/>
</dbReference>
<keyword evidence="5" id="KW-0378">Hydrolase</keyword>
<dbReference type="InterPro" id="IPR036397">
    <property type="entry name" value="RNaseH_sf"/>
</dbReference>
<dbReference type="InterPro" id="IPR001584">
    <property type="entry name" value="Integrase_cat-core"/>
</dbReference>
<keyword evidence="3" id="KW-0540">Nuclease</keyword>
<reference evidence="8" key="1">
    <citation type="submission" date="2021-02" db="EMBL/GenBank/DDBJ databases">
        <authorList>
            <person name="Nowell W R."/>
        </authorList>
    </citation>
    <scope>NUCLEOTIDE SEQUENCE</scope>
</reference>
<dbReference type="GO" id="GO:0016787">
    <property type="term" value="F:hydrolase activity"/>
    <property type="evidence" value="ECO:0007669"/>
    <property type="project" value="UniProtKB-KW"/>
</dbReference>
<sequence length="447" mass="52154">MAMVYYYKLLDNHIQSLNSKFREKFSIKQSLYDDIILVLRDGWGDSQLKFWVHKNFKLAKNGDQHLVYEIKSNCPIVTYENLFIKIKECHEKVGHQGRDKTWLQVKAKYSRIPIDSIKLYIALCDVCCKRKGFPKPTVEKPIVSMGYLTRLQMDLLDMRNIQDGEYKWILYTMDHFTKFSWAYSLKSKEVKSIADKLLEQFYSFGTPRILQSDNGKKFVAKVIKDLKTSWANLTIINGRSQDPQTHAFVEHNNQILKLALYKWIQLNNCKNWSKGLAQVVYSINSSSTQSIKITPYEKVFGPKSSYDIDMWQVLSAQDVINEEDLPQDVIDKLKEYENQTDVVETTTSLNINNSLTSLDLIPQISLGLTPSTVLSSKFQMSPQMKNKQRSELLANEQIESIDTEKEFNSSKPYSMCNNQRLRSETEVMDMTITFKRRKLFHDTLHQY</sequence>
<dbReference type="EMBL" id="CAJNRE010002448">
    <property type="protein sequence ID" value="CAF1977458.1"/>
    <property type="molecule type" value="Genomic_DNA"/>
</dbReference>
<dbReference type="InterPro" id="IPR012337">
    <property type="entry name" value="RNaseH-like_sf"/>
</dbReference>
<dbReference type="GO" id="GO:0003964">
    <property type="term" value="F:RNA-directed DNA polymerase activity"/>
    <property type="evidence" value="ECO:0007669"/>
    <property type="project" value="UniProtKB-KW"/>
</dbReference>
<evidence type="ECO:0000259" key="7">
    <source>
        <dbReference type="PROSITE" id="PS50994"/>
    </source>
</evidence>
<organism evidence="8 9">
    <name type="scientific">Rotaria magnacalcarata</name>
    <dbReference type="NCBI Taxonomy" id="392030"/>
    <lineage>
        <taxon>Eukaryota</taxon>
        <taxon>Metazoa</taxon>
        <taxon>Spiralia</taxon>
        <taxon>Gnathifera</taxon>
        <taxon>Rotifera</taxon>
        <taxon>Eurotatoria</taxon>
        <taxon>Bdelloidea</taxon>
        <taxon>Philodinida</taxon>
        <taxon>Philodinidae</taxon>
        <taxon>Rotaria</taxon>
    </lineage>
</organism>
<evidence type="ECO:0000256" key="4">
    <source>
        <dbReference type="ARBA" id="ARBA00022759"/>
    </source>
</evidence>
<evidence type="ECO:0000256" key="2">
    <source>
        <dbReference type="ARBA" id="ARBA00022695"/>
    </source>
</evidence>
<comment type="caution">
    <text evidence="8">The sequence shown here is derived from an EMBL/GenBank/DDBJ whole genome shotgun (WGS) entry which is preliminary data.</text>
</comment>
<name>A0A816M632_9BILA</name>
<dbReference type="PROSITE" id="PS50994">
    <property type="entry name" value="INTEGRASE"/>
    <property type="match status" value="1"/>
</dbReference>
<evidence type="ECO:0000256" key="1">
    <source>
        <dbReference type="ARBA" id="ARBA00022679"/>
    </source>
</evidence>
<keyword evidence="2" id="KW-0548">Nucleotidyltransferase</keyword>
<dbReference type="GO" id="GO:0004519">
    <property type="term" value="F:endonuclease activity"/>
    <property type="evidence" value="ECO:0007669"/>
    <property type="project" value="UniProtKB-KW"/>
</dbReference>
<dbReference type="Pfam" id="PF00665">
    <property type="entry name" value="rve"/>
    <property type="match status" value="1"/>
</dbReference>
<dbReference type="PANTHER" id="PTHR41694:SF3">
    <property type="entry name" value="RNA-DIRECTED DNA POLYMERASE-RELATED"/>
    <property type="match status" value="1"/>
</dbReference>
<dbReference type="Proteomes" id="UP000663824">
    <property type="component" value="Unassembled WGS sequence"/>
</dbReference>
<proteinExistence type="predicted"/>
<keyword evidence="4" id="KW-0255">Endonuclease</keyword>
<evidence type="ECO:0000256" key="3">
    <source>
        <dbReference type="ARBA" id="ARBA00022722"/>
    </source>
</evidence>
<feature type="domain" description="Integrase catalytic" evidence="7">
    <location>
        <begin position="137"/>
        <end position="303"/>
    </location>
</feature>
<dbReference type="AlphaFoldDB" id="A0A816M632"/>
<evidence type="ECO:0000313" key="8">
    <source>
        <dbReference type="EMBL" id="CAF1977458.1"/>
    </source>
</evidence>
<dbReference type="SUPFAM" id="SSF53098">
    <property type="entry name" value="Ribonuclease H-like"/>
    <property type="match status" value="1"/>
</dbReference>
<accession>A0A816M632</accession>
<keyword evidence="1" id="KW-0808">Transferase</keyword>
<dbReference type="GO" id="GO:0035613">
    <property type="term" value="F:RNA stem-loop binding"/>
    <property type="evidence" value="ECO:0007669"/>
    <property type="project" value="TreeGrafter"/>
</dbReference>